<dbReference type="InterPro" id="IPR036291">
    <property type="entry name" value="NAD(P)-bd_dom_sf"/>
</dbReference>
<organism evidence="4 5">
    <name type="scientific">Cerrena zonata</name>
    <dbReference type="NCBI Taxonomy" id="2478898"/>
    <lineage>
        <taxon>Eukaryota</taxon>
        <taxon>Fungi</taxon>
        <taxon>Dikarya</taxon>
        <taxon>Basidiomycota</taxon>
        <taxon>Agaricomycotina</taxon>
        <taxon>Agaricomycetes</taxon>
        <taxon>Polyporales</taxon>
        <taxon>Cerrenaceae</taxon>
        <taxon>Cerrena</taxon>
    </lineage>
</organism>
<dbReference type="GO" id="GO:0016491">
    <property type="term" value="F:oxidoreductase activity"/>
    <property type="evidence" value="ECO:0007669"/>
    <property type="project" value="UniProtKB-KW"/>
</dbReference>
<keyword evidence="2" id="KW-0560">Oxidoreductase</keyword>
<evidence type="ECO:0000313" key="5">
    <source>
        <dbReference type="Proteomes" id="UP001385951"/>
    </source>
</evidence>
<dbReference type="Pfam" id="PF01408">
    <property type="entry name" value="GFO_IDH_MocA"/>
    <property type="match status" value="1"/>
</dbReference>
<dbReference type="Gene3D" id="3.40.50.720">
    <property type="entry name" value="NAD(P)-binding Rossmann-like Domain"/>
    <property type="match status" value="1"/>
</dbReference>
<dbReference type="EMBL" id="JASBNA010000060">
    <property type="protein sequence ID" value="KAK7679338.1"/>
    <property type="molecule type" value="Genomic_DNA"/>
</dbReference>
<dbReference type="SUPFAM" id="SSF51735">
    <property type="entry name" value="NAD(P)-binding Rossmann-fold domains"/>
    <property type="match status" value="1"/>
</dbReference>
<accession>A0AAW0FP68</accession>
<protein>
    <recommendedName>
        <fullName evidence="3">Gfo/Idh/MocA-like oxidoreductase N-terminal domain-containing protein</fullName>
    </recommendedName>
</protein>
<dbReference type="InterPro" id="IPR051317">
    <property type="entry name" value="Gfo/Idh/MocA_oxidoreduct"/>
</dbReference>
<dbReference type="PANTHER" id="PTHR43708">
    <property type="entry name" value="CONSERVED EXPRESSED OXIDOREDUCTASE (EUROFUNG)"/>
    <property type="match status" value="1"/>
</dbReference>
<keyword evidence="5" id="KW-1185">Reference proteome</keyword>
<dbReference type="Proteomes" id="UP001385951">
    <property type="component" value="Unassembled WGS sequence"/>
</dbReference>
<comment type="similarity">
    <text evidence="1">Belongs to the Gfo/Idh/MocA family.</text>
</comment>
<proteinExistence type="inferred from homology"/>
<sequence length="172" mass="19245">MSSKELNVAIVGTGIFASQAHLPNIEKVEGLKPYSAFNRTKSKAEKFAELAKIDKSKVADSLEEIFQDENVDIVDALLPVQTNVEIVKMAIKHNKPLMFEKPIAANLKQAKEIVELSNSTKLPINTLKNDILPKIGDVIAFTHNATGAFNEANKYAVYRLENESRTHWWLLK</sequence>
<dbReference type="InterPro" id="IPR000683">
    <property type="entry name" value="Gfo/Idh/MocA-like_OxRdtase_N"/>
</dbReference>
<evidence type="ECO:0000259" key="3">
    <source>
        <dbReference type="Pfam" id="PF01408"/>
    </source>
</evidence>
<evidence type="ECO:0000313" key="4">
    <source>
        <dbReference type="EMBL" id="KAK7679338.1"/>
    </source>
</evidence>
<dbReference type="PANTHER" id="PTHR43708:SF5">
    <property type="entry name" value="CONSERVED EXPRESSED OXIDOREDUCTASE (EUROFUNG)-RELATED"/>
    <property type="match status" value="1"/>
</dbReference>
<evidence type="ECO:0000256" key="2">
    <source>
        <dbReference type="ARBA" id="ARBA00023002"/>
    </source>
</evidence>
<dbReference type="GO" id="GO:0000166">
    <property type="term" value="F:nucleotide binding"/>
    <property type="evidence" value="ECO:0007669"/>
    <property type="project" value="InterPro"/>
</dbReference>
<gene>
    <name evidence="4" type="ORF">QCA50_017555</name>
</gene>
<name>A0AAW0FP68_9APHY</name>
<evidence type="ECO:0000256" key="1">
    <source>
        <dbReference type="ARBA" id="ARBA00010928"/>
    </source>
</evidence>
<comment type="caution">
    <text evidence="4">The sequence shown here is derived from an EMBL/GenBank/DDBJ whole genome shotgun (WGS) entry which is preliminary data.</text>
</comment>
<feature type="domain" description="Gfo/Idh/MocA-like oxidoreductase N-terminal" evidence="3">
    <location>
        <begin position="6"/>
        <end position="121"/>
    </location>
</feature>
<reference evidence="4 5" key="1">
    <citation type="submission" date="2022-09" db="EMBL/GenBank/DDBJ databases">
        <authorList>
            <person name="Palmer J.M."/>
        </authorList>
    </citation>
    <scope>NUCLEOTIDE SEQUENCE [LARGE SCALE GENOMIC DNA]</scope>
    <source>
        <strain evidence="4 5">DSM 7382</strain>
    </source>
</reference>
<dbReference type="AlphaFoldDB" id="A0AAW0FP68"/>